<feature type="domain" description="DUF5648" evidence="1">
    <location>
        <begin position="425"/>
        <end position="557"/>
    </location>
</feature>
<keyword evidence="4" id="KW-1185">Reference proteome</keyword>
<comment type="caution">
    <text evidence="3">The sequence shown here is derived from an EMBL/GenBank/DDBJ whole genome shotgun (WGS) entry which is preliminary data.</text>
</comment>
<protein>
    <submittedName>
        <fullName evidence="3">Uncharacterized protein</fullName>
    </submittedName>
</protein>
<dbReference type="Proteomes" id="UP000774130">
    <property type="component" value="Unassembled WGS sequence"/>
</dbReference>
<dbReference type="Pfam" id="PF20609">
    <property type="entry name" value="pAdhesive_17"/>
    <property type="match status" value="1"/>
</dbReference>
<dbReference type="RefSeq" id="WP_218325156.1">
    <property type="nucleotide sequence ID" value="NZ_JAHUZB010000002.1"/>
</dbReference>
<feature type="domain" description="Putative adhesive" evidence="2">
    <location>
        <begin position="36"/>
        <end position="315"/>
    </location>
</feature>
<gene>
    <name evidence="3" type="ORF">KUA55_05375</name>
</gene>
<accession>A0ABS6TB17</accession>
<evidence type="ECO:0000313" key="4">
    <source>
        <dbReference type="Proteomes" id="UP000774130"/>
    </source>
</evidence>
<evidence type="ECO:0000259" key="2">
    <source>
        <dbReference type="Pfam" id="PF20609"/>
    </source>
</evidence>
<dbReference type="Pfam" id="PF18885">
    <property type="entry name" value="DUF5648"/>
    <property type="match status" value="1"/>
</dbReference>
<reference evidence="3 4" key="1">
    <citation type="submission" date="2021-06" db="EMBL/GenBank/DDBJ databases">
        <title>Enterococcus alishanensis sp. nov., a novel lactic acid bacterium isolated from fresh coffee beans.</title>
        <authorList>
            <person name="Chen Y.-S."/>
        </authorList>
    </citation>
    <scope>NUCLEOTIDE SEQUENCE [LARGE SCALE GENOMIC DNA]</scope>
    <source>
        <strain evidence="3 4">ALS3</strain>
    </source>
</reference>
<evidence type="ECO:0000259" key="1">
    <source>
        <dbReference type="Pfam" id="PF18885"/>
    </source>
</evidence>
<dbReference type="InterPro" id="IPR046762">
    <property type="entry name" value="pAdhesive_17"/>
</dbReference>
<dbReference type="InterPro" id="IPR043708">
    <property type="entry name" value="DUF5648"/>
</dbReference>
<evidence type="ECO:0000313" key="3">
    <source>
        <dbReference type="EMBL" id="MBV7390103.1"/>
    </source>
</evidence>
<name>A0ABS6TB17_9ENTE</name>
<dbReference type="EMBL" id="JAHUZB010000002">
    <property type="protein sequence ID" value="MBV7390103.1"/>
    <property type="molecule type" value="Genomic_DNA"/>
</dbReference>
<sequence length="561" mass="61715">MNRKLKRIIVASLFTGILVGTETTNFLTINQETAQAAVIGGNINEKTILTTDFQQIKNIGANYGQFVVENSALAEFQLLLKGNKTAAIKIPDELKGYVSLTADAQVTVQMGLDLSENVKLIKDLLTESNKALVTLSQLIDDQSLLGFSINAEEVYTALDAVNQLVNVDLVQSSSKVVISDDGAVLNAEFNEATIKLLATKVYEIVSHLKSAISTFEMQGASRPVLVPVINIALLPVKMIVNAYLDQFPNQINMVPEFVKLLGDAAILKSSKIIFPVSLNLDKNWFKNNAPNGLVTEVFASIDESNLISINLFEKQGNNIIPLVFSDIIAPNVPIVSNINAEKDGFSFDITAESGSIITVYNNEDTILTSSNSVPGTADGKTAGKISLDVKADPGSKLVVKATDKSGNESMPLEFYLPTKSDKNIPLYRAYNPNSGEHLYTKDKTELNDLISNGWMDEDIAWITPSEGVIVYRSYNPNSGEHFYTKDLDEFERIIEQGWENEGIGFYSNIDKDQNNSIYRVFNPNASGPGSHHFTSSIEERNNLILRGWTDEKEAFYSIIEN</sequence>
<proteinExistence type="predicted"/>
<organism evidence="3 4">
    <name type="scientific">Enterococcus alishanensis</name>
    <dbReference type="NCBI Taxonomy" id="1303817"/>
    <lineage>
        <taxon>Bacteria</taxon>
        <taxon>Bacillati</taxon>
        <taxon>Bacillota</taxon>
        <taxon>Bacilli</taxon>
        <taxon>Lactobacillales</taxon>
        <taxon>Enterococcaceae</taxon>
        <taxon>Enterococcus</taxon>
    </lineage>
</organism>